<evidence type="ECO:0000256" key="5">
    <source>
        <dbReference type="ARBA" id="ARBA00022525"/>
    </source>
</evidence>
<dbReference type="PANTHER" id="PTHR31321">
    <property type="entry name" value="ACYL-COA THIOESTER HYDROLASE YBHC-RELATED"/>
    <property type="match status" value="1"/>
</dbReference>
<evidence type="ECO:0000313" key="14">
    <source>
        <dbReference type="Proteomes" id="UP000277580"/>
    </source>
</evidence>
<dbReference type="GO" id="GO:0042545">
    <property type="term" value="P:cell wall modification"/>
    <property type="evidence" value="ECO:0007669"/>
    <property type="project" value="UniProtKB-UniRule"/>
</dbReference>
<dbReference type="UniPathway" id="UPA00545">
    <property type="reaction ID" value="UER00823"/>
</dbReference>
<evidence type="ECO:0000256" key="11">
    <source>
        <dbReference type="RuleBase" id="RU000589"/>
    </source>
</evidence>
<gene>
    <name evidence="13" type="ORF">P167DRAFT_568328</name>
</gene>
<comment type="subcellular location">
    <subcellularLocation>
        <location evidence="1 11">Secreted</location>
    </subcellularLocation>
</comment>
<dbReference type="InterPro" id="IPR000070">
    <property type="entry name" value="Pectinesterase_cat"/>
</dbReference>
<sequence length="329" mass="35007">MMFSQIAFLAFAQLVLAASRTSPPTGCIVVSPSATSGQYSTLQSAVSSLSTTSSAAQCIFIYAGTYAEQVYIPARAALLTIYGQTTDTTSYTSNTVTITQGKSQDDSANNDATATIRAFAVGLKIYNINIANTRGKGSQAVALSSQGDQQGFYGLKLTGYQDTVLANEGFAVYAKSYIDGATDFIFGQRQRAWFDGVDIRVKANGWVTANGRDSESNVSYYVFNKCTVEAASGYTVTAGTQYLGRPWRDYSRVVFQNSALSAVINSAGWSVWSSSDANTEYVYYKEFGNTGTGASGTRASFSGSLSAAVSISTILGSSYTSWVDTSYLS</sequence>
<comment type="function">
    <text evidence="11">Involved in maceration and soft-rotting of plant tissue.</text>
</comment>
<comment type="similarity">
    <text evidence="3">Belongs to the pectinesterase family.</text>
</comment>
<dbReference type="GO" id="GO:0045490">
    <property type="term" value="P:pectin catabolic process"/>
    <property type="evidence" value="ECO:0007669"/>
    <property type="project" value="UniProtKB-UniRule"/>
</dbReference>
<dbReference type="SUPFAM" id="SSF51126">
    <property type="entry name" value="Pectin lyase-like"/>
    <property type="match status" value="1"/>
</dbReference>
<dbReference type="Proteomes" id="UP000277580">
    <property type="component" value="Unassembled WGS sequence"/>
</dbReference>
<evidence type="ECO:0000256" key="10">
    <source>
        <dbReference type="PROSITE-ProRule" id="PRU10040"/>
    </source>
</evidence>
<dbReference type="GO" id="GO:0005576">
    <property type="term" value="C:extracellular region"/>
    <property type="evidence" value="ECO:0007669"/>
    <property type="project" value="UniProtKB-SubCell"/>
</dbReference>
<feature type="signal peptide" evidence="11">
    <location>
        <begin position="1"/>
        <end position="17"/>
    </location>
</feature>
<keyword evidence="8 11" id="KW-0063">Aspartyl esterase</keyword>
<protein>
    <recommendedName>
        <fullName evidence="4 11">Pectinesterase</fullName>
        <ecNumber evidence="4 11">3.1.1.11</ecNumber>
    </recommendedName>
</protein>
<keyword evidence="14" id="KW-1185">Reference proteome</keyword>
<dbReference type="OrthoDB" id="2019149at2759"/>
<dbReference type="PROSITE" id="PS00503">
    <property type="entry name" value="PECTINESTERASE_2"/>
    <property type="match status" value="1"/>
</dbReference>
<evidence type="ECO:0000256" key="4">
    <source>
        <dbReference type="ARBA" id="ARBA00013229"/>
    </source>
</evidence>
<feature type="domain" description="Pectinesterase catalytic" evidence="12">
    <location>
        <begin position="33"/>
        <end position="300"/>
    </location>
</feature>
<evidence type="ECO:0000313" key="13">
    <source>
        <dbReference type="EMBL" id="RPB07892.1"/>
    </source>
</evidence>
<feature type="chain" id="PRO_5017844897" description="Pectinesterase" evidence="11">
    <location>
        <begin position="18"/>
        <end position="329"/>
    </location>
</feature>
<comment type="catalytic activity">
    <reaction evidence="9 11">
        <text>[(1-&gt;4)-alpha-D-galacturonosyl methyl ester](n) + n H2O = [(1-&gt;4)-alpha-D-galacturonosyl](n) + n methanol + n H(+)</text>
        <dbReference type="Rhea" id="RHEA:22380"/>
        <dbReference type="Rhea" id="RHEA-COMP:14570"/>
        <dbReference type="Rhea" id="RHEA-COMP:14573"/>
        <dbReference type="ChEBI" id="CHEBI:15377"/>
        <dbReference type="ChEBI" id="CHEBI:15378"/>
        <dbReference type="ChEBI" id="CHEBI:17790"/>
        <dbReference type="ChEBI" id="CHEBI:140522"/>
        <dbReference type="ChEBI" id="CHEBI:140523"/>
        <dbReference type="EC" id="3.1.1.11"/>
    </reaction>
</comment>
<dbReference type="EMBL" id="ML119173">
    <property type="protein sequence ID" value="RPB07892.1"/>
    <property type="molecule type" value="Genomic_DNA"/>
</dbReference>
<dbReference type="AlphaFoldDB" id="A0A3N4KEX6"/>
<dbReference type="InParanoid" id="A0A3N4KEX6"/>
<dbReference type="InterPro" id="IPR011050">
    <property type="entry name" value="Pectin_lyase_fold/virulence"/>
</dbReference>
<evidence type="ECO:0000256" key="1">
    <source>
        <dbReference type="ARBA" id="ARBA00004613"/>
    </source>
</evidence>
<dbReference type="InterPro" id="IPR012334">
    <property type="entry name" value="Pectin_lyas_fold"/>
</dbReference>
<organism evidence="13 14">
    <name type="scientific">Morchella conica CCBAS932</name>
    <dbReference type="NCBI Taxonomy" id="1392247"/>
    <lineage>
        <taxon>Eukaryota</taxon>
        <taxon>Fungi</taxon>
        <taxon>Dikarya</taxon>
        <taxon>Ascomycota</taxon>
        <taxon>Pezizomycotina</taxon>
        <taxon>Pezizomycetes</taxon>
        <taxon>Pezizales</taxon>
        <taxon>Morchellaceae</taxon>
        <taxon>Morchella</taxon>
    </lineage>
</organism>
<keyword evidence="11" id="KW-0961">Cell wall biogenesis/degradation</keyword>
<dbReference type="Gene3D" id="2.160.20.10">
    <property type="entry name" value="Single-stranded right-handed beta-helix, Pectin lyase-like"/>
    <property type="match status" value="1"/>
</dbReference>
<evidence type="ECO:0000256" key="8">
    <source>
        <dbReference type="ARBA" id="ARBA00023085"/>
    </source>
</evidence>
<name>A0A3N4KEX6_9PEZI</name>
<keyword evidence="6 11" id="KW-0732">Signal</keyword>
<comment type="pathway">
    <text evidence="2 11">Glycan metabolism; pectin degradation; 2-dehydro-3-deoxy-D-gluconate from pectin: step 1/5.</text>
</comment>
<evidence type="ECO:0000256" key="2">
    <source>
        <dbReference type="ARBA" id="ARBA00005184"/>
    </source>
</evidence>
<dbReference type="EC" id="3.1.1.11" evidence="4 11"/>
<evidence type="ECO:0000259" key="12">
    <source>
        <dbReference type="Pfam" id="PF01095"/>
    </source>
</evidence>
<proteinExistence type="inferred from homology"/>
<feature type="active site" evidence="10">
    <location>
        <position position="183"/>
    </location>
</feature>
<dbReference type="PANTHER" id="PTHR31321:SF127">
    <property type="entry name" value="PECTINESTERASE"/>
    <property type="match status" value="1"/>
</dbReference>
<dbReference type="Pfam" id="PF01095">
    <property type="entry name" value="Pectinesterase"/>
    <property type="match status" value="1"/>
</dbReference>
<dbReference type="GO" id="GO:0030599">
    <property type="term" value="F:pectinesterase activity"/>
    <property type="evidence" value="ECO:0007669"/>
    <property type="project" value="UniProtKB-UniRule"/>
</dbReference>
<evidence type="ECO:0000256" key="7">
    <source>
        <dbReference type="ARBA" id="ARBA00022801"/>
    </source>
</evidence>
<reference evidence="13 14" key="1">
    <citation type="journal article" date="2018" name="Nat. Ecol. Evol.">
        <title>Pezizomycetes genomes reveal the molecular basis of ectomycorrhizal truffle lifestyle.</title>
        <authorList>
            <person name="Murat C."/>
            <person name="Payen T."/>
            <person name="Noel B."/>
            <person name="Kuo A."/>
            <person name="Morin E."/>
            <person name="Chen J."/>
            <person name="Kohler A."/>
            <person name="Krizsan K."/>
            <person name="Balestrini R."/>
            <person name="Da Silva C."/>
            <person name="Montanini B."/>
            <person name="Hainaut M."/>
            <person name="Levati E."/>
            <person name="Barry K.W."/>
            <person name="Belfiori B."/>
            <person name="Cichocki N."/>
            <person name="Clum A."/>
            <person name="Dockter R.B."/>
            <person name="Fauchery L."/>
            <person name="Guy J."/>
            <person name="Iotti M."/>
            <person name="Le Tacon F."/>
            <person name="Lindquist E.A."/>
            <person name="Lipzen A."/>
            <person name="Malagnac F."/>
            <person name="Mello A."/>
            <person name="Molinier V."/>
            <person name="Miyauchi S."/>
            <person name="Poulain J."/>
            <person name="Riccioni C."/>
            <person name="Rubini A."/>
            <person name="Sitrit Y."/>
            <person name="Splivallo R."/>
            <person name="Traeger S."/>
            <person name="Wang M."/>
            <person name="Zifcakova L."/>
            <person name="Wipf D."/>
            <person name="Zambonelli A."/>
            <person name="Paolocci F."/>
            <person name="Nowrousian M."/>
            <person name="Ottonello S."/>
            <person name="Baldrian P."/>
            <person name="Spatafora J.W."/>
            <person name="Henrissat B."/>
            <person name="Nagy L.G."/>
            <person name="Aury J.M."/>
            <person name="Wincker P."/>
            <person name="Grigoriev I.V."/>
            <person name="Bonfante P."/>
            <person name="Martin F.M."/>
        </authorList>
    </citation>
    <scope>NUCLEOTIDE SEQUENCE [LARGE SCALE GENOMIC DNA]</scope>
    <source>
        <strain evidence="13 14">CCBAS932</strain>
    </source>
</reference>
<keyword evidence="5 11" id="KW-0964">Secreted</keyword>
<dbReference type="STRING" id="1392247.A0A3N4KEX6"/>
<accession>A0A3N4KEX6</accession>
<keyword evidence="7 11" id="KW-0378">Hydrolase</keyword>
<evidence type="ECO:0000256" key="3">
    <source>
        <dbReference type="ARBA" id="ARBA00008891"/>
    </source>
</evidence>
<evidence type="ECO:0000256" key="9">
    <source>
        <dbReference type="ARBA" id="ARBA00047928"/>
    </source>
</evidence>
<dbReference type="FunFam" id="2.160.20.10:FF:000014">
    <property type="entry name" value="Pectinesterase"/>
    <property type="match status" value="1"/>
</dbReference>
<evidence type="ECO:0000256" key="6">
    <source>
        <dbReference type="ARBA" id="ARBA00022729"/>
    </source>
</evidence>
<dbReference type="InterPro" id="IPR033131">
    <property type="entry name" value="Pectinesterase_Asp_AS"/>
</dbReference>